<dbReference type="InterPro" id="IPR043504">
    <property type="entry name" value="Peptidase_S1_PA_chymotrypsin"/>
</dbReference>
<dbReference type="Proteomes" id="UP000824070">
    <property type="component" value="Unassembled WGS sequence"/>
</dbReference>
<evidence type="ECO:0000313" key="2">
    <source>
        <dbReference type="Proteomes" id="UP000824070"/>
    </source>
</evidence>
<reference evidence="1" key="1">
    <citation type="submission" date="2020-10" db="EMBL/GenBank/DDBJ databases">
        <authorList>
            <person name="Gilroy R."/>
        </authorList>
    </citation>
    <scope>NUCLEOTIDE SEQUENCE</scope>
    <source>
        <strain evidence="1">ChiGjej1B1-22543</strain>
    </source>
</reference>
<dbReference type="AlphaFoldDB" id="A0A9D1LMX1"/>
<protein>
    <recommendedName>
        <fullName evidence="3">Peptidase S1 domain-containing protein</fullName>
    </recommendedName>
</protein>
<accession>A0A9D1LMX1</accession>
<evidence type="ECO:0008006" key="3">
    <source>
        <dbReference type="Google" id="ProtNLM"/>
    </source>
</evidence>
<dbReference type="InterPro" id="IPR009003">
    <property type="entry name" value="Peptidase_S1_PA"/>
</dbReference>
<name>A0A9D1LMX1_9FIRM</name>
<dbReference type="SUPFAM" id="SSF50494">
    <property type="entry name" value="Trypsin-like serine proteases"/>
    <property type="match status" value="1"/>
</dbReference>
<feature type="non-terminal residue" evidence="1">
    <location>
        <position position="377"/>
    </location>
</feature>
<evidence type="ECO:0000313" key="1">
    <source>
        <dbReference type="EMBL" id="HIU44807.1"/>
    </source>
</evidence>
<dbReference type="EMBL" id="DVMV01000007">
    <property type="protein sequence ID" value="HIU44807.1"/>
    <property type="molecule type" value="Genomic_DNA"/>
</dbReference>
<dbReference type="Gene3D" id="2.40.10.10">
    <property type="entry name" value="Trypsin-like serine proteases"/>
    <property type="match status" value="2"/>
</dbReference>
<gene>
    <name evidence="1" type="ORF">IAC52_00705</name>
</gene>
<reference evidence="1" key="2">
    <citation type="journal article" date="2021" name="PeerJ">
        <title>Extensive microbial diversity within the chicken gut microbiome revealed by metagenomics and culture.</title>
        <authorList>
            <person name="Gilroy R."/>
            <person name="Ravi A."/>
            <person name="Getino M."/>
            <person name="Pursley I."/>
            <person name="Horton D.L."/>
            <person name="Alikhan N.F."/>
            <person name="Baker D."/>
            <person name="Gharbi K."/>
            <person name="Hall N."/>
            <person name="Watson M."/>
            <person name="Adriaenssens E.M."/>
            <person name="Foster-Nyarko E."/>
            <person name="Jarju S."/>
            <person name="Secka A."/>
            <person name="Antonio M."/>
            <person name="Oren A."/>
            <person name="Chaudhuri R.R."/>
            <person name="La Ragione R."/>
            <person name="Hildebrand F."/>
            <person name="Pallen M.J."/>
        </authorList>
    </citation>
    <scope>NUCLEOTIDE SEQUENCE</scope>
    <source>
        <strain evidence="1">ChiGjej1B1-22543</strain>
    </source>
</reference>
<proteinExistence type="predicted"/>
<comment type="caution">
    <text evidence="1">The sequence shown here is derived from an EMBL/GenBank/DDBJ whole genome shotgun (WGS) entry which is preliminary data.</text>
</comment>
<sequence length="377" mass="40685">MKLRLTSLLLLICASHYPLSPESGRLNVTLQSSNDQCVLLQGVKQLESGYSVDTFDLIDGGFDTFEIDPKNVGSRQFAFDPIGFEPYGPVEPSLFSNPSSAVLRAISEFPSDSQFQHISMSTCFLVGPDVAVMSGHAALSDFGSGTVCAEKITVSQIGIMQESSRLKADAVRVYTSSDFGPGLPKSDWALIKLDEPIGLSLGWIGLSMVEALPGEALTRYSISEATNSVYNADFTVAGTDMGGNFSGVGATRGGDSGSPYLVNRAGVVSAVGIHCYRSEDGMVGVTAVGECLYELSQSFSVGRNWLIEPCDFGYEDAYPTDAKTNDEFVLSKNKDGVNFRTRRYRVGYIQKEAIVLSPIRDGLDEMMAFLEFSFPKG</sequence>
<organism evidence="1 2">
    <name type="scientific">Candidatus Alloenteromonas pullicola</name>
    <dbReference type="NCBI Taxonomy" id="2840784"/>
    <lineage>
        <taxon>Bacteria</taxon>
        <taxon>Bacillati</taxon>
        <taxon>Bacillota</taxon>
        <taxon>Bacillota incertae sedis</taxon>
        <taxon>Candidatus Alloenteromonas</taxon>
    </lineage>
</organism>